<comment type="caution">
    <text evidence="1">The sequence shown here is derived from an EMBL/GenBank/DDBJ whole genome shotgun (WGS) entry which is preliminary data.</text>
</comment>
<keyword evidence="2" id="KW-1185">Reference proteome</keyword>
<dbReference type="Proteomes" id="UP000785679">
    <property type="component" value="Unassembled WGS sequence"/>
</dbReference>
<name>A0A8J8P949_HALGN</name>
<organism evidence="1 2">
    <name type="scientific">Halteria grandinella</name>
    <dbReference type="NCBI Taxonomy" id="5974"/>
    <lineage>
        <taxon>Eukaryota</taxon>
        <taxon>Sar</taxon>
        <taxon>Alveolata</taxon>
        <taxon>Ciliophora</taxon>
        <taxon>Intramacronucleata</taxon>
        <taxon>Spirotrichea</taxon>
        <taxon>Stichotrichia</taxon>
        <taxon>Sporadotrichida</taxon>
        <taxon>Halteriidae</taxon>
        <taxon>Halteria</taxon>
    </lineage>
</organism>
<proteinExistence type="predicted"/>
<evidence type="ECO:0000313" key="1">
    <source>
        <dbReference type="EMBL" id="TNV88075.1"/>
    </source>
</evidence>
<protein>
    <submittedName>
        <fullName evidence="1">Uncharacterized protein</fullName>
    </submittedName>
</protein>
<dbReference type="AlphaFoldDB" id="A0A8J8P949"/>
<reference evidence="1" key="1">
    <citation type="submission" date="2019-06" db="EMBL/GenBank/DDBJ databases">
        <authorList>
            <person name="Zheng W."/>
        </authorList>
    </citation>
    <scope>NUCLEOTIDE SEQUENCE</scope>
    <source>
        <strain evidence="1">QDHG01</strain>
    </source>
</reference>
<dbReference type="EMBL" id="RRYP01000080">
    <property type="protein sequence ID" value="TNV88075.1"/>
    <property type="molecule type" value="Genomic_DNA"/>
</dbReference>
<accession>A0A8J8P949</accession>
<gene>
    <name evidence="1" type="ORF">FGO68_gene10835</name>
</gene>
<sequence length="136" mass="15011">MEGICLSQGAYYVSKSLVPFLQASRTSSDFYHHSLSHLHFNNRLLLAPACLTLPLSYLQHIPDSAANAAFIPTFQPFITSVYFLSNSAGGQIVIPSTYSRQYYIFTNQGYHLGERGAATGSCLRGNAARRCWKGRG</sequence>
<evidence type="ECO:0000313" key="2">
    <source>
        <dbReference type="Proteomes" id="UP000785679"/>
    </source>
</evidence>